<dbReference type="InterPro" id="IPR001611">
    <property type="entry name" value="Leu-rich_rpt"/>
</dbReference>
<reference evidence="5 7" key="1">
    <citation type="journal article" date="2017" name="Nature">
        <title>The sunflower genome provides insights into oil metabolism, flowering and Asterid evolution.</title>
        <authorList>
            <person name="Badouin H."/>
            <person name="Gouzy J."/>
            <person name="Grassa C.J."/>
            <person name="Murat F."/>
            <person name="Staton S.E."/>
            <person name="Cottret L."/>
            <person name="Lelandais-Briere C."/>
            <person name="Owens G.L."/>
            <person name="Carrere S."/>
            <person name="Mayjonade B."/>
            <person name="Legrand L."/>
            <person name="Gill N."/>
            <person name="Kane N.C."/>
            <person name="Bowers J.E."/>
            <person name="Hubner S."/>
            <person name="Bellec A."/>
            <person name="Berard A."/>
            <person name="Berges H."/>
            <person name="Blanchet N."/>
            <person name="Boniface M.C."/>
            <person name="Brunel D."/>
            <person name="Catrice O."/>
            <person name="Chaidir N."/>
            <person name="Claudel C."/>
            <person name="Donnadieu C."/>
            <person name="Faraut T."/>
            <person name="Fievet G."/>
            <person name="Helmstetter N."/>
            <person name="King M."/>
            <person name="Knapp S.J."/>
            <person name="Lai Z."/>
            <person name="Le Paslier M.C."/>
            <person name="Lippi Y."/>
            <person name="Lorenzon L."/>
            <person name="Mandel J.R."/>
            <person name="Marage G."/>
            <person name="Marchand G."/>
            <person name="Marquand E."/>
            <person name="Bret-Mestries E."/>
            <person name="Morien E."/>
            <person name="Nambeesan S."/>
            <person name="Nguyen T."/>
            <person name="Pegot-Espagnet P."/>
            <person name="Pouilly N."/>
            <person name="Raftis F."/>
            <person name="Sallet E."/>
            <person name="Schiex T."/>
            <person name="Thomas J."/>
            <person name="Vandecasteele C."/>
            <person name="Vares D."/>
            <person name="Vear F."/>
            <person name="Vautrin S."/>
            <person name="Crespi M."/>
            <person name="Mangin B."/>
            <person name="Burke J.M."/>
            <person name="Salse J."/>
            <person name="Munos S."/>
            <person name="Vincourt P."/>
            <person name="Rieseberg L.H."/>
            <person name="Langlade N.B."/>
        </authorList>
    </citation>
    <scope>NUCLEOTIDE SEQUENCE [LARGE SCALE GENOMIC DNA]</scope>
    <source>
        <strain evidence="7">cv. SF193</strain>
        <tissue evidence="5">Leaves</tissue>
    </source>
</reference>
<dbReference type="InterPro" id="IPR032675">
    <property type="entry name" value="LRR_dom_sf"/>
</dbReference>
<dbReference type="Gene3D" id="3.80.10.10">
    <property type="entry name" value="Ribonuclease Inhibitor"/>
    <property type="match status" value="2"/>
</dbReference>
<evidence type="ECO:0000256" key="2">
    <source>
        <dbReference type="ARBA" id="ARBA00022737"/>
    </source>
</evidence>
<reference evidence="6" key="2">
    <citation type="submission" date="2017-02" db="EMBL/GenBank/DDBJ databases">
        <title>Sunflower complete genome.</title>
        <authorList>
            <person name="Langlade N."/>
            <person name="Munos S."/>
        </authorList>
    </citation>
    <scope>NUCLEOTIDE SEQUENCE [LARGE SCALE GENOMIC DNA]</scope>
    <source>
        <tissue evidence="6">Leaves</tissue>
    </source>
</reference>
<name>A0A251UTJ5_HELAN</name>
<feature type="domain" description="Disease resistance protein RPS4B/Roq1-like leucine-rich repeats" evidence="4">
    <location>
        <begin position="68"/>
        <end position="231"/>
    </location>
</feature>
<dbReference type="InterPro" id="IPR003591">
    <property type="entry name" value="Leu-rich_rpt_typical-subtyp"/>
</dbReference>
<evidence type="ECO:0000313" key="7">
    <source>
        <dbReference type="Proteomes" id="UP000215914"/>
    </source>
</evidence>
<dbReference type="PANTHER" id="PTHR47186">
    <property type="entry name" value="LEUCINE-RICH REPEAT-CONTAINING PROTEIN 57"/>
    <property type="match status" value="1"/>
</dbReference>
<keyword evidence="2" id="KW-0677">Repeat</keyword>
<evidence type="ECO:0000313" key="6">
    <source>
        <dbReference type="EMBL" id="OTG25641.1"/>
    </source>
</evidence>
<evidence type="ECO:0000256" key="3">
    <source>
        <dbReference type="ARBA" id="ARBA00022821"/>
    </source>
</evidence>
<dbReference type="Pfam" id="PF23286">
    <property type="entry name" value="LRR_13"/>
    <property type="match status" value="1"/>
</dbReference>
<evidence type="ECO:0000259" key="4">
    <source>
        <dbReference type="Pfam" id="PF23286"/>
    </source>
</evidence>
<dbReference type="EMBL" id="MNCJ02000320">
    <property type="protein sequence ID" value="KAF5806338.1"/>
    <property type="molecule type" value="Genomic_DNA"/>
</dbReference>
<keyword evidence="3" id="KW-0611">Plant defense</keyword>
<evidence type="ECO:0000313" key="5">
    <source>
        <dbReference type="EMBL" id="KAF5806338.1"/>
    </source>
</evidence>
<organism evidence="6 7">
    <name type="scientific">Helianthus annuus</name>
    <name type="common">Common sunflower</name>
    <dbReference type="NCBI Taxonomy" id="4232"/>
    <lineage>
        <taxon>Eukaryota</taxon>
        <taxon>Viridiplantae</taxon>
        <taxon>Streptophyta</taxon>
        <taxon>Embryophyta</taxon>
        <taxon>Tracheophyta</taxon>
        <taxon>Spermatophyta</taxon>
        <taxon>Magnoliopsida</taxon>
        <taxon>eudicotyledons</taxon>
        <taxon>Gunneridae</taxon>
        <taxon>Pentapetalae</taxon>
        <taxon>asterids</taxon>
        <taxon>campanulids</taxon>
        <taxon>Asterales</taxon>
        <taxon>Asteraceae</taxon>
        <taxon>Asteroideae</taxon>
        <taxon>Heliantheae alliance</taxon>
        <taxon>Heliantheae</taxon>
        <taxon>Helianthus</taxon>
    </lineage>
</organism>
<protein>
    <submittedName>
        <fullName evidence="5">Leucine-rich repeat domain superfamily</fullName>
    </submittedName>
    <submittedName>
        <fullName evidence="6">Putative leucine-rich repeat domain, L domain-like protein</fullName>
    </submittedName>
</protein>
<dbReference type="InParanoid" id="A0A251UTJ5"/>
<proteinExistence type="predicted"/>
<dbReference type="Gramene" id="mRNA:HanXRQr2_Chr05g0220181">
    <property type="protein sequence ID" value="CDS:HanXRQr2_Chr05g0220181.1"/>
    <property type="gene ID" value="HanXRQr2_Chr05g0220181"/>
</dbReference>
<dbReference type="AlphaFoldDB" id="A0A251UTJ5"/>
<dbReference type="OMA" id="GRSHMEM"/>
<gene>
    <name evidence="6" type="ORF">HannXRQ_Chr05g0149831</name>
    <name evidence="5" type="ORF">HanXRQr2_Chr05g0220181</name>
</gene>
<evidence type="ECO:0000256" key="1">
    <source>
        <dbReference type="ARBA" id="ARBA00022614"/>
    </source>
</evidence>
<dbReference type="Proteomes" id="UP000215914">
    <property type="component" value="Chromosome 5"/>
</dbReference>
<dbReference type="InterPro" id="IPR058546">
    <property type="entry name" value="RPS4B/Roq1-like_LRR"/>
</dbReference>
<dbReference type="PANTHER" id="PTHR47186:SF61">
    <property type="entry name" value="LEUCINE-RICH REPEAT-CONTAINING PROTEIN 57-RELATED"/>
    <property type="match status" value="1"/>
</dbReference>
<dbReference type="PROSITE" id="PS51450">
    <property type="entry name" value="LRR"/>
    <property type="match status" value="1"/>
</dbReference>
<accession>A0A251UTJ5</accession>
<dbReference type="SMART" id="SM00369">
    <property type="entry name" value="LRR_TYP"/>
    <property type="match status" value="2"/>
</dbReference>
<reference evidence="5" key="3">
    <citation type="submission" date="2020-06" db="EMBL/GenBank/DDBJ databases">
        <title>Helianthus annuus Genome sequencing and assembly Release 2.</title>
        <authorList>
            <person name="Gouzy J."/>
            <person name="Langlade N."/>
            <person name="Munos S."/>
        </authorList>
    </citation>
    <scope>NUCLEOTIDE SEQUENCE</scope>
    <source>
        <tissue evidence="5">Leaves</tissue>
    </source>
</reference>
<dbReference type="STRING" id="4232.A0A251UTJ5"/>
<keyword evidence="1" id="KW-0433">Leucine-rich repeat</keyword>
<sequence length="318" mass="35364">MNFSFSNNLTCIPNLTSALNLEKLSLEGCTNLTSLHESVLLHKRLRYLNLKRCTCLESLGRSHMEMEALEALLLSGCSKLEYIPEFGKNMKRLEQLYLDGTRIKKLPENLGEMCDLRNLDVSGTFIEELPSSISRLKKLRLLHVNRCLLSFKTGGFLNPSLDTLSSGLKEVDLSSCNLSVVPDGIGLLCHLITLDLSGNDFVSLPASIGLLSKLRMLCLNNCKSLQSLPKLSLVDEDMDYGPRSRFNYYVSAEAVDGSKFYASSFNSCPIVSCLNCPKLAVNKRGSYLAEKILNSYLQVCPSPSLHTHTHIHNPLNNQ</sequence>
<dbReference type="GO" id="GO:0051707">
    <property type="term" value="P:response to other organism"/>
    <property type="evidence" value="ECO:0007669"/>
    <property type="project" value="UniProtKB-ARBA"/>
</dbReference>
<dbReference type="SUPFAM" id="SSF52047">
    <property type="entry name" value="RNI-like"/>
    <property type="match status" value="1"/>
</dbReference>
<dbReference type="GO" id="GO:0006952">
    <property type="term" value="P:defense response"/>
    <property type="evidence" value="ECO:0007669"/>
    <property type="project" value="UniProtKB-ARBA"/>
</dbReference>
<dbReference type="EMBL" id="CM007894">
    <property type="protein sequence ID" value="OTG25641.1"/>
    <property type="molecule type" value="Genomic_DNA"/>
</dbReference>
<keyword evidence="7" id="KW-1185">Reference proteome</keyword>